<comment type="similarity">
    <text evidence="2">Belongs to the selenoprotein K family.</text>
</comment>
<evidence type="ECO:0000256" key="3">
    <source>
        <dbReference type="ARBA" id="ARBA00020495"/>
    </source>
</evidence>
<evidence type="ECO:0000313" key="8">
    <source>
        <dbReference type="EMBL" id="KAK7883930.1"/>
    </source>
</evidence>
<evidence type="ECO:0000313" key="9">
    <source>
        <dbReference type="Proteomes" id="UP001460270"/>
    </source>
</evidence>
<keyword evidence="9" id="KW-1185">Reference proteome</keyword>
<dbReference type="EMBL" id="JBBPFD010000020">
    <property type="protein sequence ID" value="KAK7883930.1"/>
    <property type="molecule type" value="Genomic_DNA"/>
</dbReference>
<dbReference type="PANTHER" id="PTHR16875:SF0">
    <property type="entry name" value="SELENOPROTEIN K"/>
    <property type="match status" value="1"/>
</dbReference>
<keyword evidence="7" id="KW-0472">Membrane</keyword>
<dbReference type="GO" id="GO:0005789">
    <property type="term" value="C:endoplasmic reticulum membrane"/>
    <property type="evidence" value="ECO:0007669"/>
    <property type="project" value="TreeGrafter"/>
</dbReference>
<evidence type="ECO:0000256" key="6">
    <source>
        <dbReference type="ARBA" id="ARBA00022989"/>
    </source>
</evidence>
<comment type="subcellular location">
    <subcellularLocation>
        <location evidence="1">Membrane</location>
        <topology evidence="1">Single-pass membrane protein</topology>
    </subcellularLocation>
</comment>
<keyword evidence="4" id="KW-0812">Transmembrane</keyword>
<sequence length="157" mass="17650">MEITANPSCFLSSGQVLDNRTQSPWRLSLLVDLFWDAVEFVSLFFRTIFNPDMSKNGQSATSRFIPGAPWWSKEDGQNNPRRRSKCSTNGRRRMRKVNACTVVWACGSSPVLLTLSSSCFCVVQSMKLSREILLQGPSQPISSSSPFLPFSLFYLLV</sequence>
<dbReference type="GO" id="GO:0005794">
    <property type="term" value="C:Golgi apparatus"/>
    <property type="evidence" value="ECO:0007669"/>
    <property type="project" value="TreeGrafter"/>
</dbReference>
<dbReference type="PANTHER" id="PTHR16875">
    <property type="entry name" value="SELENOPROTEIN K"/>
    <property type="match status" value="1"/>
</dbReference>
<organism evidence="8 9">
    <name type="scientific">Mugilogobius chulae</name>
    <name type="common">yellowstripe goby</name>
    <dbReference type="NCBI Taxonomy" id="88201"/>
    <lineage>
        <taxon>Eukaryota</taxon>
        <taxon>Metazoa</taxon>
        <taxon>Chordata</taxon>
        <taxon>Craniata</taxon>
        <taxon>Vertebrata</taxon>
        <taxon>Euteleostomi</taxon>
        <taxon>Actinopterygii</taxon>
        <taxon>Neopterygii</taxon>
        <taxon>Teleostei</taxon>
        <taxon>Neoteleostei</taxon>
        <taxon>Acanthomorphata</taxon>
        <taxon>Gobiaria</taxon>
        <taxon>Gobiiformes</taxon>
        <taxon>Gobioidei</taxon>
        <taxon>Gobiidae</taxon>
        <taxon>Gobionellinae</taxon>
        <taxon>Mugilogobius</taxon>
    </lineage>
</organism>
<evidence type="ECO:0000256" key="4">
    <source>
        <dbReference type="ARBA" id="ARBA00022692"/>
    </source>
</evidence>
<dbReference type="GO" id="GO:0032469">
    <property type="term" value="P:endoplasmic reticulum calcium ion homeostasis"/>
    <property type="evidence" value="ECO:0007669"/>
    <property type="project" value="TreeGrafter"/>
</dbReference>
<gene>
    <name evidence="8" type="ORF">WMY93_027053</name>
</gene>
<keyword evidence="5" id="KW-0712">Selenocysteine</keyword>
<accession>A0AAW0N2S1</accession>
<dbReference type="InterPro" id="IPR024491">
    <property type="entry name" value="Se_SelK/SelG"/>
</dbReference>
<reference evidence="9" key="1">
    <citation type="submission" date="2024-04" db="EMBL/GenBank/DDBJ databases">
        <title>Salinicola lusitanus LLJ914,a marine bacterium isolated from the Okinawa Trough.</title>
        <authorList>
            <person name="Li J."/>
        </authorList>
    </citation>
    <scope>NUCLEOTIDE SEQUENCE [LARGE SCALE GENOMIC DNA]</scope>
</reference>
<dbReference type="GO" id="GO:0006816">
    <property type="term" value="P:calcium ion transport"/>
    <property type="evidence" value="ECO:0007669"/>
    <property type="project" value="TreeGrafter"/>
</dbReference>
<evidence type="ECO:0000256" key="1">
    <source>
        <dbReference type="ARBA" id="ARBA00004167"/>
    </source>
</evidence>
<evidence type="ECO:0000256" key="7">
    <source>
        <dbReference type="ARBA" id="ARBA00023136"/>
    </source>
</evidence>
<proteinExistence type="inferred from homology"/>
<protein>
    <recommendedName>
        <fullName evidence="3">Selenoprotein K</fullName>
    </recommendedName>
</protein>
<evidence type="ECO:0000256" key="2">
    <source>
        <dbReference type="ARBA" id="ARBA00008504"/>
    </source>
</evidence>
<dbReference type="AlphaFoldDB" id="A0AAW0N2S1"/>
<dbReference type="Pfam" id="PF10961">
    <property type="entry name" value="SelK_SelG"/>
    <property type="match status" value="1"/>
</dbReference>
<keyword evidence="6" id="KW-1133">Transmembrane helix</keyword>
<name>A0AAW0N2S1_9GOBI</name>
<comment type="caution">
    <text evidence="8">The sequence shown here is derived from an EMBL/GenBank/DDBJ whole genome shotgun (WGS) entry which is preliminary data.</text>
</comment>
<dbReference type="Proteomes" id="UP001460270">
    <property type="component" value="Unassembled WGS sequence"/>
</dbReference>
<evidence type="ECO:0000256" key="5">
    <source>
        <dbReference type="ARBA" id="ARBA00022933"/>
    </source>
</evidence>